<evidence type="ECO:0000313" key="5">
    <source>
        <dbReference type="Proteomes" id="UP001292094"/>
    </source>
</evidence>
<evidence type="ECO:0000256" key="1">
    <source>
        <dbReference type="SAM" id="MobiDB-lite"/>
    </source>
</evidence>
<dbReference type="SMART" id="SM00248">
    <property type="entry name" value="ANK"/>
    <property type="match status" value="2"/>
</dbReference>
<feature type="domain" description="Fibronectin type-III" evidence="3">
    <location>
        <begin position="386"/>
        <end position="482"/>
    </location>
</feature>
<dbReference type="SUPFAM" id="SSF49265">
    <property type="entry name" value="Fibronectin type III"/>
    <property type="match status" value="1"/>
</dbReference>
<feature type="compositionally biased region" description="Polar residues" evidence="1">
    <location>
        <begin position="998"/>
        <end position="1019"/>
    </location>
</feature>
<dbReference type="SMART" id="SM00060">
    <property type="entry name" value="FN3"/>
    <property type="match status" value="1"/>
</dbReference>
<protein>
    <recommendedName>
        <fullName evidence="6">Ankyrin repeat and fibronectin type-III domain-containing protein 1</fullName>
    </recommendedName>
</protein>
<feature type="compositionally biased region" description="Low complexity" evidence="1">
    <location>
        <begin position="94"/>
        <end position="114"/>
    </location>
</feature>
<reference evidence="4" key="1">
    <citation type="submission" date="2023-11" db="EMBL/GenBank/DDBJ databases">
        <title>Genome assemblies of two species of porcelain crab, Petrolisthes cinctipes and Petrolisthes manimaculis (Anomura: Porcellanidae).</title>
        <authorList>
            <person name="Angst P."/>
        </authorList>
    </citation>
    <scope>NUCLEOTIDE SEQUENCE</scope>
    <source>
        <strain evidence="4">PB745_02</strain>
        <tissue evidence="4">Gill</tissue>
    </source>
</reference>
<feature type="region of interest" description="Disordered" evidence="1">
    <location>
        <begin position="998"/>
        <end position="1022"/>
    </location>
</feature>
<dbReference type="GO" id="GO:0061172">
    <property type="term" value="P:regulation of establishment of bipolar cell polarity"/>
    <property type="evidence" value="ECO:0007669"/>
    <property type="project" value="TreeGrafter"/>
</dbReference>
<dbReference type="Gene3D" id="3.10.20.90">
    <property type="entry name" value="Phosphatidylinositol 3-kinase Catalytic Subunit, Chain A, domain 1"/>
    <property type="match status" value="1"/>
</dbReference>
<evidence type="ECO:0000313" key="4">
    <source>
        <dbReference type="EMBL" id="KAK4296979.1"/>
    </source>
</evidence>
<dbReference type="Gene3D" id="2.60.40.10">
    <property type="entry name" value="Immunoglobulins"/>
    <property type="match status" value="1"/>
</dbReference>
<organism evidence="4 5">
    <name type="scientific">Petrolisthes manimaculis</name>
    <dbReference type="NCBI Taxonomy" id="1843537"/>
    <lineage>
        <taxon>Eukaryota</taxon>
        <taxon>Metazoa</taxon>
        <taxon>Ecdysozoa</taxon>
        <taxon>Arthropoda</taxon>
        <taxon>Crustacea</taxon>
        <taxon>Multicrustacea</taxon>
        <taxon>Malacostraca</taxon>
        <taxon>Eumalacostraca</taxon>
        <taxon>Eucarida</taxon>
        <taxon>Decapoda</taxon>
        <taxon>Pleocyemata</taxon>
        <taxon>Anomura</taxon>
        <taxon>Galatheoidea</taxon>
        <taxon>Porcellanidae</taxon>
        <taxon>Petrolisthes</taxon>
    </lineage>
</organism>
<name>A0AAE1NVC2_9EUCA</name>
<dbReference type="PROSITE" id="PS50853">
    <property type="entry name" value="FN3"/>
    <property type="match status" value="1"/>
</dbReference>
<dbReference type="Pfam" id="PF13637">
    <property type="entry name" value="Ank_4"/>
    <property type="match status" value="1"/>
</dbReference>
<keyword evidence="5" id="KW-1185">Reference proteome</keyword>
<dbReference type="PROSITE" id="PS50200">
    <property type="entry name" value="RA"/>
    <property type="match status" value="1"/>
</dbReference>
<dbReference type="InterPro" id="IPR002110">
    <property type="entry name" value="Ankyrin_rpt"/>
</dbReference>
<dbReference type="GO" id="GO:0005819">
    <property type="term" value="C:spindle"/>
    <property type="evidence" value="ECO:0007669"/>
    <property type="project" value="TreeGrafter"/>
</dbReference>
<dbReference type="PANTHER" id="PTHR21437:SF1">
    <property type="entry name" value="WIDE AWAKE"/>
    <property type="match status" value="1"/>
</dbReference>
<proteinExistence type="predicted"/>
<dbReference type="Gene3D" id="1.25.40.20">
    <property type="entry name" value="Ankyrin repeat-containing domain"/>
    <property type="match status" value="1"/>
</dbReference>
<dbReference type="InterPro" id="IPR000159">
    <property type="entry name" value="RA_dom"/>
</dbReference>
<comment type="caution">
    <text evidence="4">The sequence shown here is derived from an EMBL/GenBank/DDBJ whole genome shotgun (WGS) entry which is preliminary data.</text>
</comment>
<dbReference type="PANTHER" id="PTHR21437">
    <property type="entry name" value="WIDE AWAKE"/>
    <property type="match status" value="1"/>
</dbReference>
<dbReference type="SUPFAM" id="SSF48403">
    <property type="entry name" value="Ankyrin repeat"/>
    <property type="match status" value="1"/>
</dbReference>
<evidence type="ECO:0000259" key="2">
    <source>
        <dbReference type="PROSITE" id="PS50200"/>
    </source>
</evidence>
<sequence>MQLPGGGGGSPVPVKRRRRPSLLLTRPFNSIRRSFRSSINLDLTSSPTSPVRMTGFFETGSPTILEDPQQPIFNVSLPLIQTNSESAGSSLDCPSASPSPVSTSMSASSSNSMGVPALEGSLQSMSLLVSEDDLPRCRALSFTTLRRRRSSKEIRQTRSTEVTRRSWELEDWERALLIPDHCMARRNTVTYPPQASSLNPSPIPPFSDSNTMDTSEDTSYYTSRSPYYALSTMDDVLVDSLNPSKADRKKLEKINIHFHALFAAVEHGQLEKAKNILDNLLDINSVNKDGWNVLDVAVMNNHIDMAKMLQQAGATESNAGSIEKRLHHLNELVSTAERTRDGLDAKISGGVAHGRETERQRELWDRRVKMLHNMRTGLEQMKAPGPPLRATVEVIDSTRVRVTFREPEAESLAITTKFKVEWSFDEWATVGGCLEIHDLRRMSVFVDGLSQGQRHHFRVMAGNMKDYGPPLTTTPPAAIPSSWRDADSQKPRLDGQVGELDDLFNKVCNNRPQHAAEIKAIEPGQETPLNLRKTQKKKSIKHLFTPAPKFHRNLKKGSYLACVVYCEDKVLVTTEEFPPVVEVDDDYLGHARSHFHWLLKIATTWEDVKSLRQDMDRAGSASNVPFRIKLLQAAANMQTTLGIQDLGQFYHRPIVGNNGTLVFCTTRHVKSTKVISAMNVKWVPLSKLKEKKNIPAPQTSTQEVGSSAGDLLLSSLQDQILYDQVSRVPLRRGLYLGYLKLQSSVDVLQVLVPEKTPNMFPHVKVRENPHVSREEWEWVQSLETSGLEQWSTESTETGEGKLRSSLTCSPSPAQQVWHSQLNQAVVQLLSQLEVDKDAEQQHRLYCGEVLELSPDVSLLLVMPPVDAVCSAPGQEDALLSQPNLTTLPLQIFEMIHMGTYQRELIGRYARLSYILEMDMLMAQHASREAFSQDEISCSRERLMQLQIFQEQLDATWKGLRWVMDAITYARDKAGSGTPIKNLLTCSFNTSVHQGALQSTSHVPSAATPVQDTHSSNESLQLGADSKRLRKDENLSFSVKKSDAPRMLKSNTSENIRVTVKCETRFHKSKTTECLVHTSGCMQNCGKSYNSLIDSGEQNENVPLLSWTREQMEVSGERKMYSKDYPTSRSDNHLQHCVELGYPPRKASAPPFYDTHEGCLKSMCCNSEPKINQSISSFECLEQTKRKKNSCVELEYENTVASSKSPTSSCFDLQRYGSNLNVEMQRAGSSLSHDSEASFSSMTASLRSLSSNETETDTLSLMCSESGRSEAKSTEGEETGVEGAVRNEDSTIIRVYAAYQTGMASGTSVKIHITPRTTAREVIDLVVKQLNVAVVLKGKSGPTYGNDKLKDFCLVAVIGMRERCLREDFKPLQLQNPWKKGKLYVRMKQDVLAALEQSNSRHSAYL</sequence>
<accession>A0AAE1NVC2</accession>
<dbReference type="EMBL" id="JAWZYT010003732">
    <property type="protein sequence ID" value="KAK4296979.1"/>
    <property type="molecule type" value="Genomic_DNA"/>
</dbReference>
<dbReference type="InterPro" id="IPR036770">
    <property type="entry name" value="Ankyrin_rpt-contain_sf"/>
</dbReference>
<dbReference type="CDD" id="cd00063">
    <property type="entry name" value="FN3"/>
    <property type="match status" value="1"/>
</dbReference>
<dbReference type="InterPro" id="IPR036116">
    <property type="entry name" value="FN3_sf"/>
</dbReference>
<feature type="domain" description="Ras-associating" evidence="2">
    <location>
        <begin position="1288"/>
        <end position="1389"/>
    </location>
</feature>
<evidence type="ECO:0000259" key="3">
    <source>
        <dbReference type="PROSITE" id="PS50853"/>
    </source>
</evidence>
<evidence type="ECO:0008006" key="6">
    <source>
        <dbReference type="Google" id="ProtNLM"/>
    </source>
</evidence>
<feature type="compositionally biased region" description="Polar residues" evidence="1">
    <location>
        <begin position="191"/>
        <end position="200"/>
    </location>
</feature>
<feature type="region of interest" description="Disordered" evidence="1">
    <location>
        <begin position="1"/>
        <end position="21"/>
    </location>
</feature>
<dbReference type="GO" id="GO:0000132">
    <property type="term" value="P:establishment of mitotic spindle orientation"/>
    <property type="evidence" value="ECO:0007669"/>
    <property type="project" value="TreeGrafter"/>
</dbReference>
<dbReference type="Pfam" id="PF00788">
    <property type="entry name" value="RA"/>
    <property type="match status" value="1"/>
</dbReference>
<feature type="region of interest" description="Disordered" evidence="1">
    <location>
        <begin position="1245"/>
        <end position="1283"/>
    </location>
</feature>
<dbReference type="InterPro" id="IPR013783">
    <property type="entry name" value="Ig-like_fold"/>
</dbReference>
<feature type="region of interest" description="Disordered" evidence="1">
    <location>
        <begin position="191"/>
        <end position="218"/>
    </location>
</feature>
<dbReference type="SMART" id="SM00314">
    <property type="entry name" value="RA"/>
    <property type="match status" value="1"/>
</dbReference>
<feature type="region of interest" description="Disordered" evidence="1">
    <location>
        <begin position="84"/>
        <end position="114"/>
    </location>
</feature>
<dbReference type="InterPro" id="IPR003961">
    <property type="entry name" value="FN3_dom"/>
</dbReference>
<feature type="compositionally biased region" description="Polar residues" evidence="1">
    <location>
        <begin position="207"/>
        <end position="218"/>
    </location>
</feature>
<dbReference type="InterPro" id="IPR039269">
    <property type="entry name" value="ANKFN1"/>
</dbReference>
<dbReference type="CDD" id="cd17117">
    <property type="entry name" value="RA_ANKFN1_like"/>
    <property type="match status" value="1"/>
</dbReference>
<dbReference type="Proteomes" id="UP001292094">
    <property type="component" value="Unassembled WGS sequence"/>
</dbReference>
<feature type="compositionally biased region" description="Gly residues" evidence="1">
    <location>
        <begin position="1"/>
        <end position="10"/>
    </location>
</feature>
<dbReference type="GO" id="GO:0007165">
    <property type="term" value="P:signal transduction"/>
    <property type="evidence" value="ECO:0007669"/>
    <property type="project" value="InterPro"/>
</dbReference>
<gene>
    <name evidence="4" type="ORF">Pmani_030562</name>
</gene>